<evidence type="ECO:0000259" key="1">
    <source>
        <dbReference type="Pfam" id="PF00535"/>
    </source>
</evidence>
<accession>A0A073J0A5</accession>
<dbReference type="PANTHER" id="PTHR43685:SF2">
    <property type="entry name" value="GLYCOSYLTRANSFERASE 2-LIKE DOMAIN-CONTAINING PROTEIN"/>
    <property type="match status" value="1"/>
</dbReference>
<dbReference type="CDD" id="cd00761">
    <property type="entry name" value="Glyco_tranf_GTA_type"/>
    <property type="match status" value="1"/>
</dbReference>
<feature type="domain" description="Glycosyltransferase 2-like" evidence="1">
    <location>
        <begin position="5"/>
        <end position="164"/>
    </location>
</feature>
<dbReference type="InterPro" id="IPR001173">
    <property type="entry name" value="Glyco_trans_2-like"/>
</dbReference>
<protein>
    <submittedName>
        <fullName evidence="2">Glucosyl transferase</fullName>
    </submittedName>
</protein>
<dbReference type="SUPFAM" id="SSF53448">
    <property type="entry name" value="Nucleotide-diphospho-sugar transferases"/>
    <property type="match status" value="1"/>
</dbReference>
<organism evidence="2 3">
    <name type="scientific">Pseudosulfitobacter pseudonitzschiae</name>
    <dbReference type="NCBI Taxonomy" id="1402135"/>
    <lineage>
        <taxon>Bacteria</taxon>
        <taxon>Pseudomonadati</taxon>
        <taxon>Pseudomonadota</taxon>
        <taxon>Alphaproteobacteria</taxon>
        <taxon>Rhodobacterales</taxon>
        <taxon>Roseobacteraceae</taxon>
        <taxon>Pseudosulfitobacter</taxon>
    </lineage>
</organism>
<dbReference type="Gene3D" id="3.90.550.10">
    <property type="entry name" value="Spore Coat Polysaccharide Biosynthesis Protein SpsA, Chain A"/>
    <property type="match status" value="1"/>
</dbReference>
<comment type="caution">
    <text evidence="2">The sequence shown here is derived from an EMBL/GenBank/DDBJ whole genome shotgun (WGS) entry which is preliminary data.</text>
</comment>
<dbReference type="AlphaFoldDB" id="A0A073J0A5"/>
<dbReference type="EMBL" id="JAMD01000004">
    <property type="protein sequence ID" value="KEJ96013.1"/>
    <property type="molecule type" value="Genomic_DNA"/>
</dbReference>
<dbReference type="OrthoDB" id="5291101at2"/>
<dbReference type="GO" id="GO:0016740">
    <property type="term" value="F:transferase activity"/>
    <property type="evidence" value="ECO:0007669"/>
    <property type="project" value="UniProtKB-KW"/>
</dbReference>
<reference evidence="2 3" key="1">
    <citation type="submission" date="2014-01" db="EMBL/GenBank/DDBJ databases">
        <title>Sulfitobacter sp. H3 (MCCC 1A00686) Genome Sequencing.</title>
        <authorList>
            <person name="Lai Q."/>
            <person name="Hong Z."/>
        </authorList>
    </citation>
    <scope>NUCLEOTIDE SEQUENCE [LARGE SCALE GENOMIC DNA]</scope>
    <source>
        <strain evidence="2 3">H3</strain>
    </source>
</reference>
<evidence type="ECO:0000313" key="3">
    <source>
        <dbReference type="Proteomes" id="UP000027746"/>
    </source>
</evidence>
<sequence>MPLFSIIIPCFNAEETIAQTLASLTMQSFPDWEAICIDDGSTDATVALIEAAARQDARFRLARNTGKGPSAARNAGVNDHANAGLIAFCDADDLWQPHKLTELALIFCDQGIDGVYGQVGFFRNVPSDAQAMSNVPNRDLSIKTLLGENPVCTMSNLTVRKSAFVRCGGFDSRIVHNEDLEFLIRLVGCGARVVPTPLLQTWYRTSIGGLSTDLDAMQKGRRQAITTAARFGVRPSAANHAVHHRYLARRALRVDRGRGKALRHALIGLAHSPAGFMSPVSRGVMTLGAAIVATILPRKLRLYLFS</sequence>
<dbReference type="PANTHER" id="PTHR43685">
    <property type="entry name" value="GLYCOSYLTRANSFERASE"/>
    <property type="match status" value="1"/>
</dbReference>
<proteinExistence type="predicted"/>
<keyword evidence="2" id="KW-0808">Transferase</keyword>
<dbReference type="RefSeq" id="WP_037924995.1">
    <property type="nucleotide sequence ID" value="NZ_CP054599.1"/>
</dbReference>
<dbReference type="GeneID" id="68871173"/>
<keyword evidence="3" id="KW-1185">Reference proteome</keyword>
<dbReference type="Pfam" id="PF00535">
    <property type="entry name" value="Glycos_transf_2"/>
    <property type="match status" value="1"/>
</dbReference>
<dbReference type="Proteomes" id="UP000027746">
    <property type="component" value="Unassembled WGS sequence"/>
</dbReference>
<dbReference type="InterPro" id="IPR029044">
    <property type="entry name" value="Nucleotide-diphossugar_trans"/>
</dbReference>
<gene>
    <name evidence="2" type="ORF">SUH3_17270</name>
</gene>
<evidence type="ECO:0000313" key="2">
    <source>
        <dbReference type="EMBL" id="KEJ96013.1"/>
    </source>
</evidence>
<dbReference type="InterPro" id="IPR050834">
    <property type="entry name" value="Glycosyltransf_2"/>
</dbReference>
<name>A0A073J0A5_9RHOB</name>